<dbReference type="Pfam" id="PF16267">
    <property type="entry name" value="DUF4920"/>
    <property type="match status" value="1"/>
</dbReference>
<dbReference type="EMBL" id="JBHMEY010000018">
    <property type="protein sequence ID" value="MFB9096426.1"/>
    <property type="molecule type" value="Genomic_DNA"/>
</dbReference>
<dbReference type="Proteomes" id="UP001589607">
    <property type="component" value="Unassembled WGS sequence"/>
</dbReference>
<dbReference type="PROSITE" id="PS51257">
    <property type="entry name" value="PROKAR_LIPOPROTEIN"/>
    <property type="match status" value="1"/>
</dbReference>
<evidence type="ECO:0000313" key="2">
    <source>
        <dbReference type="Proteomes" id="UP001589607"/>
    </source>
</evidence>
<dbReference type="RefSeq" id="WP_236455550.1">
    <property type="nucleotide sequence ID" value="NZ_CBCSGE010000002.1"/>
</dbReference>
<comment type="caution">
    <text evidence="1">The sequence shown here is derived from an EMBL/GenBank/DDBJ whole genome shotgun (WGS) entry which is preliminary data.</text>
</comment>
<gene>
    <name evidence="1" type="ORF">ACFFVF_07875</name>
</gene>
<keyword evidence="2" id="KW-1185">Reference proteome</keyword>
<sequence length="152" mass="16823">MKKIICFGALALVIMSCQEKYATFGDSIAADGAISKEELFDKYKTMKEGDTINVKFTSNIEDVCQKKGCWMKIDLADEEKAFVKFKDYAFFVPMNAKDKEAVVNGKAFVSVESVDDLKHYAKDAGKSQEAIDSIVAPKVTYSFMADGVLIAK</sequence>
<accession>A0ABV5GM74</accession>
<name>A0ABV5GM74_9FLAO</name>
<organism evidence="1 2">
    <name type="scientific">Flavobacterium jumunjinense</name>
    <dbReference type="NCBI Taxonomy" id="998845"/>
    <lineage>
        <taxon>Bacteria</taxon>
        <taxon>Pseudomonadati</taxon>
        <taxon>Bacteroidota</taxon>
        <taxon>Flavobacteriia</taxon>
        <taxon>Flavobacteriales</taxon>
        <taxon>Flavobacteriaceae</taxon>
        <taxon>Flavobacterium</taxon>
    </lineage>
</organism>
<dbReference type="InterPro" id="IPR032577">
    <property type="entry name" value="DUF4920"/>
</dbReference>
<evidence type="ECO:0000313" key="1">
    <source>
        <dbReference type="EMBL" id="MFB9096426.1"/>
    </source>
</evidence>
<protein>
    <submittedName>
        <fullName evidence="1">DUF4920 domain-containing protein</fullName>
    </submittedName>
</protein>
<proteinExistence type="predicted"/>
<reference evidence="1 2" key="1">
    <citation type="submission" date="2024-09" db="EMBL/GenBank/DDBJ databases">
        <authorList>
            <person name="Sun Q."/>
            <person name="Mori K."/>
        </authorList>
    </citation>
    <scope>NUCLEOTIDE SEQUENCE [LARGE SCALE GENOMIC DNA]</scope>
    <source>
        <strain evidence="1 2">CECT 7955</strain>
    </source>
</reference>